<sequence>MDQGDTRGGDRPGNGGADNTHLLIQYGILIVVAVNVVNIVGVVWTCVGALGALWLMRPDDITHVLNQLSSSGGGDGHRETRTQPQDRSAQLLQSVRDELGDHESRINRVHRENKAILKQLKALNRRTDPDSTVARQQVDNGRKIVELLQKHDDKIDALSRTVRELKRRPRHSSRSSSSSSDSSCERITNNTYNNYIDNRMTNNHYEDNSISVKIGPISVPLPLPAIAVCWLTAGAYGTCTYKLRTEFTGATQAEFDLSGETGDWAIDMVFDAKVNLKIMSGGTVKSASVDELKFTIGGEQLKPGETHTISYEARYDGNPGANLISATFKGKPIDIGPVSTVWPVTIVPDGEPGHYNYGAVIHASLLFYEAQRSGKLPTDKRVHWRGDSMLDDGKDVGKDLTGGYFDAGDLVKFGFPMAASMTLLAWGVVDYPDAYQKAGELDNALKAIKWGTDYFIKCHTSDTEFYGQVGNGNEDHAVWGRPEDWPKSKVRPAYKVTTAHGGTDLLGETSAALAAASMAFKATDPNYSVTLLTHAKSLYTFADKHRSTYTVEISDAQNFYKSWSGFGDELAWAATWLLRATNDSQYRSEIDKHFNEFSVQLTGRPTQFGWDDKTAGVQVLAAEVTGDQKYKTLAKNFCDWVVHTAPKTPKGMVYIDQWGTLRHASNVAFVCLQAAKVGINPEVYKKFAESQIGYALGDTGRSFVVGVGVNPPTRPHHRSSSCPNEPVICDYSAMSNPGPNPQILTGALVGGPDKNDGYADKRDD</sequence>
<evidence type="ECO:0000256" key="2">
    <source>
        <dbReference type="ARBA" id="ARBA00007072"/>
    </source>
</evidence>
<evidence type="ECO:0000256" key="7">
    <source>
        <dbReference type="ARBA" id="ARBA00023326"/>
    </source>
</evidence>
<evidence type="ECO:0000256" key="4">
    <source>
        <dbReference type="ARBA" id="ARBA00023001"/>
    </source>
</evidence>
<dbReference type="PANTHER" id="PTHR22298">
    <property type="entry name" value="ENDO-1,4-BETA-GLUCANASE"/>
    <property type="match status" value="1"/>
</dbReference>
<evidence type="ECO:0000256" key="1">
    <source>
        <dbReference type="ARBA" id="ARBA00000966"/>
    </source>
</evidence>
<dbReference type="EC" id="3.2.1.4" evidence="9"/>
<keyword evidence="11" id="KW-0472">Membrane</keyword>
<evidence type="ECO:0000256" key="6">
    <source>
        <dbReference type="ARBA" id="ARBA00023295"/>
    </source>
</evidence>
<feature type="region of interest" description="Disordered" evidence="10">
    <location>
        <begin position="67"/>
        <end position="88"/>
    </location>
</feature>
<keyword evidence="7 8" id="KW-0624">Polysaccharide degradation</keyword>
<dbReference type="GO" id="GO:0030245">
    <property type="term" value="P:cellulose catabolic process"/>
    <property type="evidence" value="ECO:0007669"/>
    <property type="project" value="UniProtKB-KW"/>
</dbReference>
<feature type="domain" description="Glycoside hydrolase family 9" evidence="12">
    <location>
        <begin position="357"/>
        <end position="764"/>
    </location>
</feature>
<feature type="compositionally biased region" description="Low complexity" evidence="10">
    <location>
        <begin position="174"/>
        <end position="187"/>
    </location>
</feature>
<proteinExistence type="inferred from homology"/>
<dbReference type="AlphaFoldDB" id="A0A7R9KGC8"/>
<evidence type="ECO:0000256" key="10">
    <source>
        <dbReference type="SAM" id="MobiDB-lite"/>
    </source>
</evidence>
<dbReference type="EMBL" id="OC855761">
    <property type="protein sequence ID" value="CAD7622602.1"/>
    <property type="molecule type" value="Genomic_DNA"/>
</dbReference>
<name>A0A7R9KGC8_9ACAR</name>
<feature type="transmembrane region" description="Helical" evidence="11">
    <location>
        <begin position="23"/>
        <end position="56"/>
    </location>
</feature>
<evidence type="ECO:0000256" key="9">
    <source>
        <dbReference type="RuleBase" id="RU361166"/>
    </source>
</evidence>
<dbReference type="PROSITE" id="PS00592">
    <property type="entry name" value="GH9_2"/>
    <property type="match status" value="1"/>
</dbReference>
<evidence type="ECO:0000259" key="12">
    <source>
        <dbReference type="Pfam" id="PF00759"/>
    </source>
</evidence>
<dbReference type="Proteomes" id="UP000759131">
    <property type="component" value="Unassembled WGS sequence"/>
</dbReference>
<comment type="similarity">
    <text evidence="2 8 9">Belongs to the glycosyl hydrolase 9 (cellulase E) family.</text>
</comment>
<evidence type="ECO:0000313" key="14">
    <source>
        <dbReference type="Proteomes" id="UP000759131"/>
    </source>
</evidence>
<dbReference type="Gene3D" id="1.50.10.10">
    <property type="match status" value="1"/>
</dbReference>
<gene>
    <name evidence="13" type="ORF">OSB1V03_LOCUS3065</name>
</gene>
<keyword evidence="5 8" id="KW-0119">Carbohydrate metabolism</keyword>
<feature type="region of interest" description="Disordered" evidence="10">
    <location>
        <begin position="740"/>
        <end position="764"/>
    </location>
</feature>
<dbReference type="SUPFAM" id="SSF48208">
    <property type="entry name" value="Six-hairpin glycosidases"/>
    <property type="match status" value="1"/>
</dbReference>
<dbReference type="InterPro" id="IPR012341">
    <property type="entry name" value="6hp_glycosidase-like_sf"/>
</dbReference>
<dbReference type="Pfam" id="PF00759">
    <property type="entry name" value="Glyco_hydro_9"/>
    <property type="match status" value="1"/>
</dbReference>
<feature type="region of interest" description="Disordered" evidence="10">
    <location>
        <begin position="163"/>
        <end position="187"/>
    </location>
</feature>
<dbReference type="EMBL" id="CAJPIZ010001186">
    <property type="protein sequence ID" value="CAG2103032.1"/>
    <property type="molecule type" value="Genomic_DNA"/>
</dbReference>
<reference evidence="13" key="1">
    <citation type="submission" date="2020-11" db="EMBL/GenBank/DDBJ databases">
        <authorList>
            <person name="Tran Van P."/>
        </authorList>
    </citation>
    <scope>NUCLEOTIDE SEQUENCE</scope>
</reference>
<evidence type="ECO:0000256" key="11">
    <source>
        <dbReference type="SAM" id="Phobius"/>
    </source>
</evidence>
<keyword evidence="6 8" id="KW-0326">Glycosidase</keyword>
<evidence type="ECO:0000256" key="5">
    <source>
        <dbReference type="ARBA" id="ARBA00023277"/>
    </source>
</evidence>
<feature type="active site" evidence="8">
    <location>
        <position position="716"/>
    </location>
</feature>
<keyword evidence="4 9" id="KW-0136">Cellulose degradation</keyword>
<keyword evidence="14" id="KW-1185">Reference proteome</keyword>
<dbReference type="InterPro" id="IPR001701">
    <property type="entry name" value="Glyco_hydro_9"/>
</dbReference>
<accession>A0A7R9KGC8</accession>
<dbReference type="GO" id="GO:0008810">
    <property type="term" value="F:cellulase activity"/>
    <property type="evidence" value="ECO:0007669"/>
    <property type="project" value="UniProtKB-EC"/>
</dbReference>
<dbReference type="InterPro" id="IPR018221">
    <property type="entry name" value="Glyco_hydro_9_His_AS"/>
</dbReference>
<evidence type="ECO:0000256" key="3">
    <source>
        <dbReference type="ARBA" id="ARBA00022801"/>
    </source>
</evidence>
<feature type="non-terminal residue" evidence="13">
    <location>
        <position position="1"/>
    </location>
</feature>
<keyword evidence="3 8" id="KW-0378">Hydrolase</keyword>
<keyword evidence="11" id="KW-0812">Transmembrane</keyword>
<evidence type="ECO:0000256" key="8">
    <source>
        <dbReference type="PROSITE-ProRule" id="PRU10059"/>
    </source>
</evidence>
<dbReference type="InterPro" id="IPR008928">
    <property type="entry name" value="6-hairpin_glycosidase_sf"/>
</dbReference>
<feature type="compositionally biased region" description="Basic and acidic residues" evidence="10">
    <location>
        <begin position="753"/>
        <end position="764"/>
    </location>
</feature>
<dbReference type="OrthoDB" id="6494062at2759"/>
<comment type="catalytic activity">
    <reaction evidence="1 9">
        <text>Endohydrolysis of (1-&gt;4)-beta-D-glucosidic linkages in cellulose, lichenin and cereal beta-D-glucans.</text>
        <dbReference type="EC" id="3.2.1.4"/>
    </reaction>
</comment>
<protein>
    <recommendedName>
        <fullName evidence="9">Endoglucanase</fullName>
        <ecNumber evidence="9">3.2.1.4</ecNumber>
    </recommendedName>
</protein>
<organism evidence="13">
    <name type="scientific">Medioppia subpectinata</name>
    <dbReference type="NCBI Taxonomy" id="1979941"/>
    <lineage>
        <taxon>Eukaryota</taxon>
        <taxon>Metazoa</taxon>
        <taxon>Ecdysozoa</taxon>
        <taxon>Arthropoda</taxon>
        <taxon>Chelicerata</taxon>
        <taxon>Arachnida</taxon>
        <taxon>Acari</taxon>
        <taxon>Acariformes</taxon>
        <taxon>Sarcoptiformes</taxon>
        <taxon>Oribatida</taxon>
        <taxon>Brachypylina</taxon>
        <taxon>Oppioidea</taxon>
        <taxon>Oppiidae</taxon>
        <taxon>Medioppia</taxon>
    </lineage>
</organism>
<keyword evidence="11" id="KW-1133">Transmembrane helix</keyword>
<evidence type="ECO:0000313" key="13">
    <source>
        <dbReference type="EMBL" id="CAD7622602.1"/>
    </source>
</evidence>